<evidence type="ECO:0008006" key="3">
    <source>
        <dbReference type="Google" id="ProtNLM"/>
    </source>
</evidence>
<protein>
    <recommendedName>
        <fullName evidence="3">Oxalate:formate antiporter</fullName>
    </recommendedName>
</protein>
<comment type="caution">
    <text evidence="1">The sequence shown here is derived from an EMBL/GenBank/DDBJ whole genome shotgun (WGS) entry which is preliminary data.</text>
</comment>
<dbReference type="Proteomes" id="UP000307756">
    <property type="component" value="Unassembled WGS sequence"/>
</dbReference>
<gene>
    <name evidence="1" type="ORF">FA727_20310</name>
</gene>
<keyword evidence="2" id="KW-1185">Reference proteome</keyword>
<accession>A0A4U1CYK5</accession>
<name>A0A4U1CYK5_9BACI</name>
<dbReference type="EMBL" id="SWBM01000007">
    <property type="protein sequence ID" value="TKC14854.1"/>
    <property type="molecule type" value="Genomic_DNA"/>
</dbReference>
<dbReference type="RefSeq" id="WP_136833327.1">
    <property type="nucleotide sequence ID" value="NZ_SWBM01000007.1"/>
</dbReference>
<evidence type="ECO:0000313" key="2">
    <source>
        <dbReference type="Proteomes" id="UP000307756"/>
    </source>
</evidence>
<sequence>MKKNNSNQRDLVYVHLNETKQYVLSYGIEYAEFAGSLSDLMNNVLLLKHHFDDGDFNMHTLLEIVPNERLNNLAKDDVYGYGDFCWIDFEEEEGLNELTGQELAELLYLGHMKDHLKPPFYHRLRNRFVYLAHDDGWWNKVYYRNIRDFYRMLGDVLAGKMKEAGLEKNLLGLKKKREFPSISMELLLNMKQMMKEGILISFHDTVQTRTSIEIPIWVLGDFDNMDDMYEEYENVARGKYDAKLLFDKKTREWKMYSN</sequence>
<dbReference type="OrthoDB" id="8704087at2"/>
<proteinExistence type="predicted"/>
<reference evidence="1 2" key="1">
    <citation type="journal article" date="2011" name="J. Microbiol.">
        <title>Bacillus kyonggiensis sp. nov., isolated from soil of a lettuce field.</title>
        <authorList>
            <person name="Dong K."/>
            <person name="Lee S."/>
        </authorList>
    </citation>
    <scope>NUCLEOTIDE SEQUENCE [LARGE SCALE GENOMIC DNA]</scope>
    <source>
        <strain evidence="1 2">NB22</strain>
    </source>
</reference>
<dbReference type="AlphaFoldDB" id="A0A4U1CYK5"/>
<evidence type="ECO:0000313" key="1">
    <source>
        <dbReference type="EMBL" id="TKC14854.1"/>
    </source>
</evidence>
<organism evidence="1 2">
    <name type="scientific">Robertmurraya kyonggiensis</name>
    <dbReference type="NCBI Taxonomy" id="1037680"/>
    <lineage>
        <taxon>Bacteria</taxon>
        <taxon>Bacillati</taxon>
        <taxon>Bacillota</taxon>
        <taxon>Bacilli</taxon>
        <taxon>Bacillales</taxon>
        <taxon>Bacillaceae</taxon>
        <taxon>Robertmurraya</taxon>
    </lineage>
</organism>